<dbReference type="PROSITE" id="PS00108">
    <property type="entry name" value="PROTEIN_KINASE_ST"/>
    <property type="match status" value="1"/>
</dbReference>
<dbReference type="Gene3D" id="1.10.510.10">
    <property type="entry name" value="Transferase(Phosphotransferase) domain 1"/>
    <property type="match status" value="1"/>
</dbReference>
<dbReference type="CDD" id="cd14014">
    <property type="entry name" value="STKc_PknB_like"/>
    <property type="match status" value="1"/>
</dbReference>
<evidence type="ECO:0000256" key="3">
    <source>
        <dbReference type="ARBA" id="ARBA00022777"/>
    </source>
</evidence>
<evidence type="ECO:0000313" key="8">
    <source>
        <dbReference type="EMBL" id="THJ37465.1"/>
    </source>
</evidence>
<dbReference type="PANTHER" id="PTHR43289">
    <property type="entry name" value="MITOGEN-ACTIVATED PROTEIN KINASE KINASE KINASE 20-RELATED"/>
    <property type="match status" value="1"/>
</dbReference>
<dbReference type="InterPro" id="IPR017441">
    <property type="entry name" value="Protein_kinase_ATP_BS"/>
</dbReference>
<dbReference type="InterPro" id="IPR000719">
    <property type="entry name" value="Prot_kinase_dom"/>
</dbReference>
<feature type="binding site" evidence="5">
    <location>
        <position position="46"/>
    </location>
    <ligand>
        <name>ATP</name>
        <dbReference type="ChEBI" id="CHEBI:30616"/>
    </ligand>
</feature>
<dbReference type="InterPro" id="IPR011009">
    <property type="entry name" value="Kinase-like_dom_sf"/>
</dbReference>
<evidence type="ECO:0000256" key="5">
    <source>
        <dbReference type="PROSITE-ProRule" id="PRU10141"/>
    </source>
</evidence>
<dbReference type="SUPFAM" id="SSF56112">
    <property type="entry name" value="Protein kinase-like (PK-like)"/>
    <property type="match status" value="1"/>
</dbReference>
<feature type="compositionally biased region" description="Basic and acidic residues" evidence="6">
    <location>
        <begin position="313"/>
        <end position="322"/>
    </location>
</feature>
<evidence type="ECO:0000256" key="2">
    <source>
        <dbReference type="ARBA" id="ARBA00022741"/>
    </source>
</evidence>
<evidence type="ECO:0000256" key="4">
    <source>
        <dbReference type="ARBA" id="ARBA00022840"/>
    </source>
</evidence>
<keyword evidence="8" id="KW-0723">Serine/threonine-protein kinase</keyword>
<dbReference type="AlphaFoldDB" id="A0A4S5C1Z4"/>
<dbReference type="Proteomes" id="UP000305282">
    <property type="component" value="Unassembled WGS sequence"/>
</dbReference>
<gene>
    <name evidence="8" type="ORF">E7Y31_21280</name>
</gene>
<keyword evidence="1" id="KW-0808">Transferase</keyword>
<comment type="caution">
    <text evidence="8">The sequence shown here is derived from an EMBL/GenBank/DDBJ whole genome shotgun (WGS) entry which is preliminary data.</text>
</comment>
<feature type="region of interest" description="Disordered" evidence="6">
    <location>
        <begin position="307"/>
        <end position="345"/>
    </location>
</feature>
<proteinExistence type="predicted"/>
<dbReference type="GO" id="GO:0005524">
    <property type="term" value="F:ATP binding"/>
    <property type="evidence" value="ECO:0007669"/>
    <property type="project" value="UniProtKB-UniRule"/>
</dbReference>
<reference evidence="8 9" key="1">
    <citation type="submission" date="2019-04" db="EMBL/GenBank/DDBJ databases">
        <title>Draft genome sequences for three unisolated Alnus-infective Frankia Sp+ strains, AgTrS, AiOr and AvVan, the first sequenced Frankia strains able to sporulate in-planta.</title>
        <authorList>
            <person name="Bethencourt L."/>
            <person name="Vautrin F."/>
            <person name="Taib N."/>
            <person name="Dubost A."/>
            <person name="Castro-Garcia L."/>
            <person name="Imbaud O."/>
            <person name="Abrouk D."/>
            <person name="Fournier P."/>
            <person name="Briolay J."/>
            <person name="Nguyen A."/>
            <person name="Normand P."/>
            <person name="Fernandez M.P."/>
            <person name="Brochier-Armanet C."/>
            <person name="Herrera-Belaroussi A."/>
        </authorList>
    </citation>
    <scope>NUCLEOTIDE SEQUENCE [LARGE SCALE GENOMIC DNA]</scope>
    <source>
        <strain evidence="8 9">AvVan</strain>
    </source>
</reference>
<keyword evidence="2 5" id="KW-0547">Nucleotide-binding</keyword>
<organism evidence="8 9">
    <name type="scientific">Candidatus Frankia alpina</name>
    <dbReference type="NCBI Taxonomy" id="2699483"/>
    <lineage>
        <taxon>Bacteria</taxon>
        <taxon>Bacillati</taxon>
        <taxon>Actinomycetota</taxon>
        <taxon>Actinomycetes</taxon>
        <taxon>Frankiales</taxon>
        <taxon>Frankiaceae</taxon>
        <taxon>Frankia</taxon>
    </lineage>
</organism>
<dbReference type="PANTHER" id="PTHR43289:SF34">
    <property type="entry name" value="SERINE_THREONINE-PROTEIN KINASE YBDM-RELATED"/>
    <property type="match status" value="1"/>
</dbReference>
<name>A0A4S5C1Z4_9ACTN</name>
<feature type="domain" description="Protein kinase" evidence="7">
    <location>
        <begin position="17"/>
        <end position="276"/>
    </location>
</feature>
<feature type="non-terminal residue" evidence="8">
    <location>
        <position position="345"/>
    </location>
</feature>
<keyword evidence="3 8" id="KW-0418">Kinase</keyword>
<dbReference type="EMBL" id="SSXH01000836">
    <property type="protein sequence ID" value="THJ37465.1"/>
    <property type="molecule type" value="Genomic_DNA"/>
</dbReference>
<dbReference type="Pfam" id="PF00069">
    <property type="entry name" value="Pkinase"/>
    <property type="match status" value="1"/>
</dbReference>
<keyword evidence="9" id="KW-1185">Reference proteome</keyword>
<dbReference type="GO" id="GO:0004674">
    <property type="term" value="F:protein serine/threonine kinase activity"/>
    <property type="evidence" value="ECO:0007669"/>
    <property type="project" value="UniProtKB-KW"/>
</dbReference>
<dbReference type="PROSITE" id="PS50011">
    <property type="entry name" value="PROTEIN_KINASE_DOM"/>
    <property type="match status" value="1"/>
</dbReference>
<accession>A0A4S5C1Z4</accession>
<dbReference type="Gene3D" id="3.30.200.20">
    <property type="entry name" value="Phosphorylase Kinase, domain 1"/>
    <property type="match status" value="1"/>
</dbReference>
<keyword evidence="4 5" id="KW-0067">ATP-binding</keyword>
<evidence type="ECO:0000313" key="9">
    <source>
        <dbReference type="Proteomes" id="UP000305282"/>
    </source>
</evidence>
<sequence length="345" mass="36210">MPPRPLRSGDPERVARFALTARLGSGGMGIVYLGEDDDTGQLAALKVIRSDFAAEPEFRARFRREIEAARAVGGACTARLVDADPDAEEPWMATELIPGQSLAETIATRGAMDTPVVVALAAGLAEALSAIHGAGIVHRDLKPGNVILSRDGPKVIDFGIAAAVDATVVTRTGVLLGSPGYMAPEQVTGHGEVGPAADVFAWGLTVLYAATGRPPFGTGRADALLYRVVHSEADTDDVPAELRSAVIAALVKEPAGRPSADDLLRGLIGPTDDPATGTRRLLREAWNPPPIDPMAFIHLPTFTPTLDSSQAGDRLRDGDFHDSQTLAGLPSPRPAVSFVTPTQRT</sequence>
<protein>
    <submittedName>
        <fullName evidence="8">Serine/threonine protein kinase</fullName>
    </submittedName>
</protein>
<evidence type="ECO:0000256" key="6">
    <source>
        <dbReference type="SAM" id="MobiDB-lite"/>
    </source>
</evidence>
<dbReference type="PROSITE" id="PS00107">
    <property type="entry name" value="PROTEIN_KINASE_ATP"/>
    <property type="match status" value="1"/>
</dbReference>
<dbReference type="RefSeq" id="WP_161983138.1">
    <property type="nucleotide sequence ID" value="NZ_SSXH01000836.1"/>
</dbReference>
<dbReference type="InterPro" id="IPR008271">
    <property type="entry name" value="Ser/Thr_kinase_AS"/>
</dbReference>
<dbReference type="SMART" id="SM00220">
    <property type="entry name" value="S_TKc"/>
    <property type="match status" value="1"/>
</dbReference>
<evidence type="ECO:0000259" key="7">
    <source>
        <dbReference type="PROSITE" id="PS50011"/>
    </source>
</evidence>
<evidence type="ECO:0000256" key="1">
    <source>
        <dbReference type="ARBA" id="ARBA00022679"/>
    </source>
</evidence>